<evidence type="ECO:0000313" key="3">
    <source>
        <dbReference type="EMBL" id="MFC6505372.1"/>
    </source>
</evidence>
<feature type="region of interest" description="Disordered" evidence="1">
    <location>
        <begin position="1"/>
        <end position="25"/>
    </location>
</feature>
<dbReference type="Pfam" id="PF19054">
    <property type="entry name" value="DUF5753"/>
    <property type="match status" value="1"/>
</dbReference>
<reference evidence="4" key="1">
    <citation type="journal article" date="2019" name="Int. J. Syst. Evol. Microbiol.">
        <title>The Global Catalogue of Microorganisms (GCM) 10K type strain sequencing project: providing services to taxonomists for standard genome sequencing and annotation.</title>
        <authorList>
            <consortium name="The Broad Institute Genomics Platform"/>
            <consortium name="The Broad Institute Genome Sequencing Center for Infectious Disease"/>
            <person name="Wu L."/>
            <person name="Ma J."/>
        </authorList>
    </citation>
    <scope>NUCLEOTIDE SEQUENCE [LARGE SCALE GENOMIC DNA]</scope>
    <source>
        <strain evidence="4">JCM 4504</strain>
    </source>
</reference>
<evidence type="ECO:0000259" key="2">
    <source>
        <dbReference type="PROSITE" id="PS50943"/>
    </source>
</evidence>
<dbReference type="Gene3D" id="1.10.260.40">
    <property type="entry name" value="lambda repressor-like DNA-binding domains"/>
    <property type="match status" value="1"/>
</dbReference>
<feature type="domain" description="HTH cro/C1-type" evidence="2">
    <location>
        <begin position="35"/>
        <end position="89"/>
    </location>
</feature>
<evidence type="ECO:0000256" key="1">
    <source>
        <dbReference type="SAM" id="MobiDB-lite"/>
    </source>
</evidence>
<dbReference type="Pfam" id="PF13560">
    <property type="entry name" value="HTH_31"/>
    <property type="match status" value="1"/>
</dbReference>
<gene>
    <name evidence="3" type="ORF">ACFQFF_28800</name>
</gene>
<dbReference type="Proteomes" id="UP001596321">
    <property type="component" value="Unassembled WGS sequence"/>
</dbReference>
<proteinExistence type="predicted"/>
<dbReference type="PROSITE" id="PS50943">
    <property type="entry name" value="HTH_CROC1"/>
    <property type="match status" value="1"/>
</dbReference>
<evidence type="ECO:0000313" key="4">
    <source>
        <dbReference type="Proteomes" id="UP001596321"/>
    </source>
</evidence>
<dbReference type="SUPFAM" id="SSF47413">
    <property type="entry name" value="lambda repressor-like DNA-binding domains"/>
    <property type="match status" value="1"/>
</dbReference>
<protein>
    <submittedName>
        <fullName evidence="3">Helix-turn-helix domain-containing protein</fullName>
    </submittedName>
</protein>
<organism evidence="3 4">
    <name type="scientific">Streptomyces plicatus</name>
    <dbReference type="NCBI Taxonomy" id="1922"/>
    <lineage>
        <taxon>Bacteria</taxon>
        <taxon>Bacillati</taxon>
        <taxon>Actinomycetota</taxon>
        <taxon>Actinomycetes</taxon>
        <taxon>Kitasatosporales</taxon>
        <taxon>Streptomycetaceae</taxon>
        <taxon>Streptomyces</taxon>
        <taxon>Streptomyces rochei group</taxon>
    </lineage>
</organism>
<name>A0ABW1Y461_STRPL</name>
<comment type="caution">
    <text evidence="3">The sequence shown here is derived from an EMBL/GenBank/DDBJ whole genome shotgun (WGS) entry which is preliminary data.</text>
</comment>
<dbReference type="CDD" id="cd00093">
    <property type="entry name" value="HTH_XRE"/>
    <property type="match status" value="1"/>
</dbReference>
<keyword evidence="4" id="KW-1185">Reference proteome</keyword>
<dbReference type="InterPro" id="IPR001387">
    <property type="entry name" value="Cro/C1-type_HTH"/>
</dbReference>
<dbReference type="InterPro" id="IPR043917">
    <property type="entry name" value="DUF5753"/>
</dbReference>
<dbReference type="SMART" id="SM00530">
    <property type="entry name" value="HTH_XRE"/>
    <property type="match status" value="1"/>
</dbReference>
<dbReference type="RefSeq" id="WP_125537071.1">
    <property type="nucleotide sequence ID" value="NZ_BMUJ01000018.1"/>
</dbReference>
<dbReference type="InterPro" id="IPR010982">
    <property type="entry name" value="Lambda_DNA-bd_dom_sf"/>
</dbReference>
<dbReference type="EMBL" id="JBHSUW010000001">
    <property type="protein sequence ID" value="MFC6505372.1"/>
    <property type="molecule type" value="Genomic_DNA"/>
</dbReference>
<accession>A0ABW1Y461</accession>
<sequence>MPAARKARRESDASVVRMQASDEQRPAGRLLGDELRFHRERLGYTLSDAAQVIRASTSKVSRLERGESPAKPRDVHDLAVFYGLSREQQSQLDQLLAQAGNADLYARFADVTPNFLKRLIRLEATAQTISVFEPRVVPGLLQIEAYARALVRMMEVGLSDVGIDRIVALRMQRQVMLDKGVPTLAALISEEVLYRPYGTAGVMVEQVRFLLKATLTNRVNVRIVRKEAMVPPYPIFHLKFTDGDCQELAYVEHLDGANYVTQKRQLDKYRHLLDNVRANTYEREDSTASLKRALDHWERRAATEESG</sequence>